<proteinExistence type="inferred from homology"/>
<dbReference type="Proteomes" id="UP001288944">
    <property type="component" value="Unassembled WGS sequence"/>
</dbReference>
<accession>A0AAW9JYS7</accession>
<dbReference type="AlphaFoldDB" id="A0AAW9JYS7"/>
<dbReference type="PANTHER" id="PTHR43673">
    <property type="entry name" value="NAD(P)H NITROREDUCTASE YDGI-RELATED"/>
    <property type="match status" value="1"/>
</dbReference>
<evidence type="ECO:0000313" key="4">
    <source>
        <dbReference type="EMBL" id="MDZ7540912.1"/>
    </source>
</evidence>
<protein>
    <submittedName>
        <fullName evidence="4">Nitroreductase family protein</fullName>
    </submittedName>
</protein>
<sequence>MENNNFKDVVFNRHSVKVFDKNVKISHEEMLEIIKEATKAPSSVNMQPWRFVVVESEEGKEKLRPLVNFNTRQNDTSSAMILIFGDMKCYEKAEEIYGSAVEKGFMTEESKKEAMEFFVPFYKNASKNKMNDIVKIDSSLAAMQLMLVARLHGYDTNPIGGFEEEKLAEAFGLDPERYVPVIIIAMGKSDYKAHSSVRLDAEEITVFK</sequence>
<dbReference type="RefSeq" id="WP_283701117.1">
    <property type="nucleotide sequence ID" value="NZ_CATNWK010000008.1"/>
</dbReference>
<evidence type="ECO:0000313" key="5">
    <source>
        <dbReference type="Proteomes" id="UP001288944"/>
    </source>
</evidence>
<dbReference type="GO" id="GO:0016491">
    <property type="term" value="F:oxidoreductase activity"/>
    <property type="evidence" value="ECO:0007669"/>
    <property type="project" value="UniProtKB-KW"/>
</dbReference>
<dbReference type="CDD" id="cd02137">
    <property type="entry name" value="MhqN-like"/>
    <property type="match status" value="1"/>
</dbReference>
<reference evidence="4" key="1">
    <citation type="submission" date="2019-11" db="EMBL/GenBank/DDBJ databases">
        <title>Characterization of Clostridium perfringens isolates from swine manure treated agricultural soils.</title>
        <authorList>
            <person name="Wushke S.T."/>
        </authorList>
    </citation>
    <scope>NUCLEOTIDE SEQUENCE</scope>
    <source>
        <strain evidence="4">X62</strain>
    </source>
</reference>
<dbReference type="InterPro" id="IPR029479">
    <property type="entry name" value="Nitroreductase"/>
</dbReference>
<organism evidence="4 5">
    <name type="scientific">Clostridium perfringens</name>
    <dbReference type="NCBI Taxonomy" id="1502"/>
    <lineage>
        <taxon>Bacteria</taxon>
        <taxon>Bacillati</taxon>
        <taxon>Bacillota</taxon>
        <taxon>Clostridia</taxon>
        <taxon>Eubacteriales</taxon>
        <taxon>Clostridiaceae</taxon>
        <taxon>Clostridium</taxon>
    </lineage>
</organism>
<dbReference type="Gene3D" id="3.40.109.10">
    <property type="entry name" value="NADH Oxidase"/>
    <property type="match status" value="1"/>
</dbReference>
<dbReference type="SUPFAM" id="SSF55469">
    <property type="entry name" value="FMN-dependent nitroreductase-like"/>
    <property type="match status" value="1"/>
</dbReference>
<dbReference type="Pfam" id="PF00881">
    <property type="entry name" value="Nitroreductase"/>
    <property type="match status" value="1"/>
</dbReference>
<comment type="caution">
    <text evidence="4">The sequence shown here is derived from an EMBL/GenBank/DDBJ whole genome shotgun (WGS) entry which is preliminary data.</text>
</comment>
<dbReference type="InterPro" id="IPR000415">
    <property type="entry name" value="Nitroreductase-like"/>
</dbReference>
<evidence type="ECO:0000256" key="1">
    <source>
        <dbReference type="ARBA" id="ARBA00007118"/>
    </source>
</evidence>
<dbReference type="EMBL" id="WNUR01000011">
    <property type="protein sequence ID" value="MDZ7540912.1"/>
    <property type="molecule type" value="Genomic_DNA"/>
</dbReference>
<name>A0AAW9JYS7_CLOPF</name>
<keyword evidence="2" id="KW-0560">Oxidoreductase</keyword>
<comment type="similarity">
    <text evidence="1">Belongs to the nitroreductase family.</text>
</comment>
<dbReference type="PANTHER" id="PTHR43673:SF10">
    <property type="entry name" value="NADH DEHYDROGENASE_NAD(P)H NITROREDUCTASE XCC3605-RELATED"/>
    <property type="match status" value="1"/>
</dbReference>
<gene>
    <name evidence="4" type="ORF">GNF83_06550</name>
</gene>
<evidence type="ECO:0000259" key="3">
    <source>
        <dbReference type="Pfam" id="PF00881"/>
    </source>
</evidence>
<evidence type="ECO:0000256" key="2">
    <source>
        <dbReference type="ARBA" id="ARBA00023002"/>
    </source>
</evidence>
<feature type="domain" description="Nitroreductase" evidence="3">
    <location>
        <begin position="12"/>
        <end position="188"/>
    </location>
</feature>